<feature type="region of interest" description="Disordered" evidence="1">
    <location>
        <begin position="25"/>
        <end position="71"/>
    </location>
</feature>
<reference evidence="2" key="2">
    <citation type="journal article" name="Front. Microbiol.">
        <title>Degradative Capacity of Two Strains of Rhodonia placenta: From Phenotype to Genotype.</title>
        <authorList>
            <person name="Kolle M."/>
            <person name="Horta M.A.C."/>
            <person name="Nowrousian M."/>
            <person name="Ohm R.A."/>
            <person name="Benz J.P."/>
            <person name="Pilgard A."/>
        </authorList>
    </citation>
    <scope>NUCLEOTIDE SEQUENCE</scope>
    <source>
        <strain evidence="2">FPRL280</strain>
    </source>
</reference>
<dbReference type="Proteomes" id="UP000639403">
    <property type="component" value="Unassembled WGS sequence"/>
</dbReference>
<evidence type="ECO:0000313" key="3">
    <source>
        <dbReference type="Proteomes" id="UP000639403"/>
    </source>
</evidence>
<organism evidence="2 3">
    <name type="scientific">Rhodonia placenta</name>
    <dbReference type="NCBI Taxonomy" id="104341"/>
    <lineage>
        <taxon>Eukaryota</taxon>
        <taxon>Fungi</taxon>
        <taxon>Dikarya</taxon>
        <taxon>Basidiomycota</taxon>
        <taxon>Agaricomycotina</taxon>
        <taxon>Agaricomycetes</taxon>
        <taxon>Polyporales</taxon>
        <taxon>Adustoporiaceae</taxon>
        <taxon>Rhodonia</taxon>
    </lineage>
</organism>
<gene>
    <name evidence="2" type="ORF">IEO21_04562</name>
</gene>
<protein>
    <submittedName>
        <fullName evidence="2">Uncharacterized protein</fullName>
    </submittedName>
</protein>
<feature type="compositionally biased region" description="Basic residues" evidence="1">
    <location>
        <begin position="62"/>
        <end position="71"/>
    </location>
</feature>
<reference evidence="2" key="1">
    <citation type="submission" date="2020-11" db="EMBL/GenBank/DDBJ databases">
        <authorList>
            <person name="Koelle M."/>
            <person name="Horta M.A.C."/>
            <person name="Nowrousian M."/>
            <person name="Ohm R.A."/>
            <person name="Benz P."/>
            <person name="Pilgard A."/>
        </authorList>
    </citation>
    <scope>NUCLEOTIDE SEQUENCE</scope>
    <source>
        <strain evidence="2">FPRL280</strain>
    </source>
</reference>
<comment type="caution">
    <text evidence="2">The sequence shown here is derived from an EMBL/GenBank/DDBJ whole genome shotgun (WGS) entry which is preliminary data.</text>
</comment>
<evidence type="ECO:0000256" key="1">
    <source>
        <dbReference type="SAM" id="MobiDB-lite"/>
    </source>
</evidence>
<name>A0A8H7U359_9APHY</name>
<dbReference type="EMBL" id="JADOXO010000069">
    <property type="protein sequence ID" value="KAF9815562.1"/>
    <property type="molecule type" value="Genomic_DNA"/>
</dbReference>
<sequence>MSYRRGETRWFAFYLVVKTAGGSLPAALRGPGPGGCPVKPAGSTRGRATEDAANATESDRARMHRRQALSR</sequence>
<accession>A0A8H7U359</accession>
<evidence type="ECO:0000313" key="2">
    <source>
        <dbReference type="EMBL" id="KAF9815562.1"/>
    </source>
</evidence>
<dbReference type="AlphaFoldDB" id="A0A8H7U359"/>
<proteinExistence type="predicted"/>